<evidence type="ECO:0000313" key="2">
    <source>
        <dbReference type="EMBL" id="OMP12767.1"/>
    </source>
</evidence>
<accession>A0A1R3L0D5</accession>
<proteinExistence type="predicted"/>
<reference evidence="3" key="1">
    <citation type="submission" date="2013-09" db="EMBL/GenBank/DDBJ databases">
        <title>Corchorus olitorius genome sequencing.</title>
        <authorList>
            <person name="Alam M."/>
            <person name="Haque M.S."/>
            <person name="Islam M.S."/>
            <person name="Emdad E.M."/>
            <person name="Islam M.M."/>
            <person name="Ahmed B."/>
            <person name="Halim A."/>
            <person name="Hossen Q.M.M."/>
            <person name="Hossain M.Z."/>
            <person name="Ahmed R."/>
            <person name="Khan M.M."/>
            <person name="Islam R."/>
            <person name="Rashid M.M."/>
            <person name="Khan S.A."/>
            <person name="Rahman M.S."/>
            <person name="Alam M."/>
            <person name="Yahiya A.S."/>
            <person name="Khan M.S."/>
            <person name="Azam M.S."/>
            <person name="Haque T."/>
            <person name="Lashkar M.Z.H."/>
            <person name="Akhand A.I."/>
            <person name="Morshed G."/>
            <person name="Roy S."/>
            <person name="Uddin K.S."/>
            <person name="Rabeya T."/>
            <person name="Hossain A.S."/>
            <person name="Chowdhury A."/>
            <person name="Snigdha A.R."/>
            <person name="Mortoza M.S."/>
            <person name="Matin S.A."/>
            <person name="Hoque S.M.E."/>
            <person name="Islam M.K."/>
            <person name="Roy D.K."/>
            <person name="Haider R."/>
            <person name="Moosa M.M."/>
            <person name="Elias S.M."/>
            <person name="Hasan A.M."/>
            <person name="Jahan S."/>
            <person name="Shafiuddin M."/>
            <person name="Mahmood N."/>
            <person name="Shommy N.S."/>
        </authorList>
    </citation>
    <scope>NUCLEOTIDE SEQUENCE [LARGE SCALE GENOMIC DNA]</scope>
    <source>
        <strain evidence="3">cv. O-4</strain>
    </source>
</reference>
<dbReference type="EMBL" id="AWUE01006732">
    <property type="protein sequence ID" value="OMP12767.1"/>
    <property type="molecule type" value="Genomic_DNA"/>
</dbReference>
<dbReference type="AlphaFoldDB" id="A0A1R3L0D5"/>
<protein>
    <submittedName>
        <fullName evidence="2">Uncharacterized protein</fullName>
    </submittedName>
</protein>
<gene>
    <name evidence="2" type="ORF">COLO4_02783</name>
</gene>
<evidence type="ECO:0000313" key="3">
    <source>
        <dbReference type="Proteomes" id="UP000187203"/>
    </source>
</evidence>
<dbReference type="Proteomes" id="UP000187203">
    <property type="component" value="Unassembled WGS sequence"/>
</dbReference>
<evidence type="ECO:0000256" key="1">
    <source>
        <dbReference type="SAM" id="MobiDB-lite"/>
    </source>
</evidence>
<name>A0A1R3L0D5_9ROSI</name>
<organism evidence="2 3">
    <name type="scientific">Corchorus olitorius</name>
    <dbReference type="NCBI Taxonomy" id="93759"/>
    <lineage>
        <taxon>Eukaryota</taxon>
        <taxon>Viridiplantae</taxon>
        <taxon>Streptophyta</taxon>
        <taxon>Embryophyta</taxon>
        <taxon>Tracheophyta</taxon>
        <taxon>Spermatophyta</taxon>
        <taxon>Magnoliopsida</taxon>
        <taxon>eudicotyledons</taxon>
        <taxon>Gunneridae</taxon>
        <taxon>Pentapetalae</taxon>
        <taxon>rosids</taxon>
        <taxon>malvids</taxon>
        <taxon>Malvales</taxon>
        <taxon>Malvaceae</taxon>
        <taxon>Grewioideae</taxon>
        <taxon>Apeibeae</taxon>
        <taxon>Corchorus</taxon>
    </lineage>
</organism>
<sequence>MLTADFQSLSLGKKSLAPGGSSYTRREIDDEPPIALTRPY</sequence>
<keyword evidence="3" id="KW-1185">Reference proteome</keyword>
<feature type="region of interest" description="Disordered" evidence="1">
    <location>
        <begin position="1"/>
        <end position="40"/>
    </location>
</feature>
<feature type="compositionally biased region" description="Polar residues" evidence="1">
    <location>
        <begin position="1"/>
        <end position="10"/>
    </location>
</feature>
<comment type="caution">
    <text evidence="2">The sequence shown here is derived from an EMBL/GenBank/DDBJ whole genome shotgun (WGS) entry which is preliminary data.</text>
</comment>